<evidence type="ECO:0000256" key="5">
    <source>
        <dbReference type="ARBA" id="ARBA00012807"/>
    </source>
</evidence>
<evidence type="ECO:0000256" key="11">
    <source>
        <dbReference type="ARBA" id="ARBA00022694"/>
    </source>
</evidence>
<dbReference type="InterPro" id="IPR029028">
    <property type="entry name" value="Alpha/beta_knot_MTases"/>
</dbReference>
<dbReference type="PIRSF" id="PIRSF000386">
    <property type="entry name" value="tRNA_mtase"/>
    <property type="match status" value="1"/>
</dbReference>
<protein>
    <recommendedName>
        <fullName evidence="6 15">tRNA (guanine-N(1)-)-methyltransferase</fullName>
        <ecNumber evidence="5 15">2.1.1.228</ecNumber>
    </recommendedName>
    <alternativeName>
        <fullName evidence="12 15">M1G-methyltransferase</fullName>
    </alternativeName>
    <alternativeName>
        <fullName evidence="13 15">tRNA [GM37] methyltransferase</fullName>
    </alternativeName>
</protein>
<evidence type="ECO:0000256" key="15">
    <source>
        <dbReference type="HAMAP-Rule" id="MF_00605"/>
    </source>
</evidence>
<dbReference type="InterPro" id="IPR023148">
    <property type="entry name" value="tRNA_m1G_MeTrfase_C_sf"/>
</dbReference>
<evidence type="ECO:0000256" key="13">
    <source>
        <dbReference type="ARBA" id="ARBA00033392"/>
    </source>
</evidence>
<evidence type="ECO:0000256" key="10">
    <source>
        <dbReference type="ARBA" id="ARBA00022691"/>
    </source>
</evidence>
<keyword evidence="9 15" id="KW-0808">Transferase</keyword>
<dbReference type="STRING" id="1111676.MHC_02595"/>
<evidence type="ECO:0000256" key="6">
    <source>
        <dbReference type="ARBA" id="ARBA00014679"/>
    </source>
</evidence>
<dbReference type="EMBL" id="CP003199">
    <property type="protein sequence ID" value="AEW45383.1"/>
    <property type="molecule type" value="Genomic_DNA"/>
</dbReference>
<evidence type="ECO:0000313" key="19">
    <source>
        <dbReference type="EMBL" id="AEW45383.1"/>
    </source>
</evidence>
<dbReference type="GO" id="GO:0052906">
    <property type="term" value="F:tRNA (guanine(37)-N1)-methyltransferase activity"/>
    <property type="evidence" value="ECO:0007669"/>
    <property type="project" value="UniProtKB-UniRule"/>
</dbReference>
<dbReference type="SUPFAM" id="SSF75217">
    <property type="entry name" value="alpha/beta knot"/>
    <property type="match status" value="1"/>
</dbReference>
<sequence>MVKKITVLTIFPEIIESYISKSIPRRAQLKGLVEIEVINIRSHPQEQVDDYAYGGGSGMVLKIEPILSRLREGDLLKDRVIYLTPSGKTLNNEMAKKLSECRENLVLICGHYEGIDERLSKYINEEISIGDYVLSSGELSALVLLDSVVRLIPKVISEHSLKSESFSDYLLDYPVYTRPQEFEGDKVPEVYLSGDHKAIEEYRLKMRKKVTKEKRPDLYEKYLKLNKAT</sequence>
<evidence type="ECO:0000256" key="12">
    <source>
        <dbReference type="ARBA" id="ARBA00029736"/>
    </source>
</evidence>
<dbReference type="Pfam" id="PF01746">
    <property type="entry name" value="tRNA_m1G_MT"/>
    <property type="match status" value="1"/>
</dbReference>
<evidence type="ECO:0000256" key="8">
    <source>
        <dbReference type="ARBA" id="ARBA00022603"/>
    </source>
</evidence>
<keyword evidence="11 15" id="KW-0819">tRNA processing</keyword>
<dbReference type="AlphaFoldDB" id="H6N6W1"/>
<keyword evidence="20" id="KW-1185">Reference proteome</keyword>
<evidence type="ECO:0000256" key="14">
    <source>
        <dbReference type="ARBA" id="ARBA00047783"/>
    </source>
</evidence>
<comment type="function">
    <text evidence="1 15 17">Specifically methylates guanosine-37 in various tRNAs.</text>
</comment>
<evidence type="ECO:0000256" key="17">
    <source>
        <dbReference type="RuleBase" id="RU003464"/>
    </source>
</evidence>
<evidence type="ECO:0000313" key="20">
    <source>
        <dbReference type="Proteomes" id="UP000009135"/>
    </source>
</evidence>
<dbReference type="Gene3D" id="3.40.1280.10">
    <property type="match status" value="1"/>
</dbReference>
<comment type="subunit">
    <text evidence="4 15 17">Homodimer.</text>
</comment>
<evidence type="ECO:0000256" key="1">
    <source>
        <dbReference type="ARBA" id="ARBA00002634"/>
    </source>
</evidence>
<dbReference type="PANTHER" id="PTHR46417:SF1">
    <property type="entry name" value="TRNA (GUANINE-N(1)-)-METHYLTRANSFERASE"/>
    <property type="match status" value="1"/>
</dbReference>
<evidence type="ECO:0000256" key="2">
    <source>
        <dbReference type="ARBA" id="ARBA00004496"/>
    </source>
</evidence>
<dbReference type="HOGENOM" id="CLU_047363_0_1_14"/>
<dbReference type="NCBIfam" id="NF000648">
    <property type="entry name" value="PRK00026.1"/>
    <property type="match status" value="1"/>
</dbReference>
<dbReference type="GO" id="GO:0005829">
    <property type="term" value="C:cytosol"/>
    <property type="evidence" value="ECO:0007669"/>
    <property type="project" value="TreeGrafter"/>
</dbReference>
<comment type="subcellular location">
    <subcellularLocation>
        <location evidence="2 15 17">Cytoplasm</location>
    </subcellularLocation>
</comment>
<evidence type="ECO:0000256" key="9">
    <source>
        <dbReference type="ARBA" id="ARBA00022679"/>
    </source>
</evidence>
<dbReference type="InterPro" id="IPR029026">
    <property type="entry name" value="tRNA_m1G_MTases_N"/>
</dbReference>
<dbReference type="Gene3D" id="1.10.1270.20">
    <property type="entry name" value="tRNA(m1g37)methyltransferase, domain 2"/>
    <property type="match status" value="1"/>
</dbReference>
<dbReference type="KEGG" id="mhe:MHC_02595"/>
<dbReference type="PANTHER" id="PTHR46417">
    <property type="entry name" value="TRNA (GUANINE-N(1)-)-METHYLTRANSFERASE"/>
    <property type="match status" value="1"/>
</dbReference>
<proteinExistence type="inferred from homology"/>
<accession>H6N6W1</accession>
<dbReference type="NCBIfam" id="TIGR00088">
    <property type="entry name" value="trmD"/>
    <property type="match status" value="1"/>
</dbReference>
<reference evidence="19 20" key="1">
    <citation type="journal article" date="2012" name="J. Bacteriol.">
        <title>Complete genome sequence of Mycoplasma haemocanis strain Illinois.</title>
        <authorList>
            <person name="do Nascimento N.C."/>
            <person name="Guimaraes A.M."/>
            <person name="Santos A.P."/>
            <person name="Sanmiguel P.J."/>
            <person name="Messick J.B."/>
        </authorList>
    </citation>
    <scope>NUCLEOTIDE SEQUENCE [LARGE SCALE GENOMIC DNA]</scope>
    <source>
        <strain evidence="19 20">Illinois</strain>
    </source>
</reference>
<dbReference type="InterPro" id="IPR016009">
    <property type="entry name" value="tRNA_MeTrfase_TRMD/TRM10"/>
</dbReference>
<dbReference type="Proteomes" id="UP000009135">
    <property type="component" value="Chromosome"/>
</dbReference>
<dbReference type="OrthoDB" id="9807416at2"/>
<dbReference type="EC" id="2.1.1.228" evidence="5 15"/>
<evidence type="ECO:0000256" key="16">
    <source>
        <dbReference type="PIRSR" id="PIRSR000386-1"/>
    </source>
</evidence>
<comment type="catalytic activity">
    <reaction evidence="14 15 17">
        <text>guanosine(37) in tRNA + S-adenosyl-L-methionine = N(1)-methylguanosine(37) in tRNA + S-adenosyl-L-homocysteine + H(+)</text>
        <dbReference type="Rhea" id="RHEA:36899"/>
        <dbReference type="Rhea" id="RHEA-COMP:10145"/>
        <dbReference type="Rhea" id="RHEA-COMP:10147"/>
        <dbReference type="ChEBI" id="CHEBI:15378"/>
        <dbReference type="ChEBI" id="CHEBI:57856"/>
        <dbReference type="ChEBI" id="CHEBI:59789"/>
        <dbReference type="ChEBI" id="CHEBI:73542"/>
        <dbReference type="ChEBI" id="CHEBI:74269"/>
        <dbReference type="EC" id="2.1.1.228"/>
    </reaction>
</comment>
<comment type="similarity">
    <text evidence="3 15 17">Belongs to the RNA methyltransferase TrmD family.</text>
</comment>
<evidence type="ECO:0000256" key="3">
    <source>
        <dbReference type="ARBA" id="ARBA00007630"/>
    </source>
</evidence>
<feature type="binding site" evidence="15 16">
    <location>
        <position position="110"/>
    </location>
    <ligand>
        <name>S-adenosyl-L-methionine</name>
        <dbReference type="ChEBI" id="CHEBI:59789"/>
    </ligand>
</feature>
<dbReference type="InterPro" id="IPR002649">
    <property type="entry name" value="tRNA_m1G_MeTrfase_TrmD"/>
</dbReference>
<evidence type="ECO:0000256" key="7">
    <source>
        <dbReference type="ARBA" id="ARBA00022490"/>
    </source>
</evidence>
<dbReference type="HAMAP" id="MF_00605">
    <property type="entry name" value="TrmD"/>
    <property type="match status" value="1"/>
</dbReference>
<feature type="binding site" evidence="15 16">
    <location>
        <begin position="129"/>
        <end position="134"/>
    </location>
    <ligand>
        <name>S-adenosyl-L-methionine</name>
        <dbReference type="ChEBI" id="CHEBI:59789"/>
    </ligand>
</feature>
<evidence type="ECO:0000259" key="18">
    <source>
        <dbReference type="Pfam" id="PF01746"/>
    </source>
</evidence>
<organism evidence="19 20">
    <name type="scientific">Mycoplasma haemocanis (strain Illinois)</name>
    <dbReference type="NCBI Taxonomy" id="1111676"/>
    <lineage>
        <taxon>Bacteria</taxon>
        <taxon>Bacillati</taxon>
        <taxon>Mycoplasmatota</taxon>
        <taxon>Mollicutes</taxon>
        <taxon>Mycoplasmataceae</taxon>
        <taxon>Mycoplasma</taxon>
    </lineage>
</organism>
<evidence type="ECO:0000256" key="4">
    <source>
        <dbReference type="ARBA" id="ARBA00011738"/>
    </source>
</evidence>
<dbReference type="CDD" id="cd18080">
    <property type="entry name" value="TrmD-like"/>
    <property type="match status" value="1"/>
</dbReference>
<keyword evidence="7 15" id="KW-0963">Cytoplasm</keyword>
<gene>
    <name evidence="15 19" type="primary">trmD</name>
    <name evidence="19" type="ordered locus">MHC_02595</name>
</gene>
<keyword evidence="10 15" id="KW-0949">S-adenosyl-L-methionine</keyword>
<keyword evidence="8 15" id="KW-0489">Methyltransferase</keyword>
<feature type="domain" description="tRNA methyltransferase TRMD/TRM10-type" evidence="18">
    <location>
        <begin position="4"/>
        <end position="221"/>
    </location>
</feature>
<dbReference type="GO" id="GO:0002939">
    <property type="term" value="P:tRNA N1-guanine methylation"/>
    <property type="evidence" value="ECO:0007669"/>
    <property type="project" value="TreeGrafter"/>
</dbReference>
<name>H6N6W1_MYCHN</name>